<evidence type="ECO:0000313" key="1">
    <source>
        <dbReference type="EMBL" id="CAG8708467.1"/>
    </source>
</evidence>
<gene>
    <name evidence="1" type="ORF">DHETER_LOCUS12126</name>
</gene>
<dbReference type="EMBL" id="CAJVPU010028797">
    <property type="protein sequence ID" value="CAG8708467.1"/>
    <property type="molecule type" value="Genomic_DNA"/>
</dbReference>
<accession>A0ACA9PH19</accession>
<protein>
    <submittedName>
        <fullName evidence="1">16075_t:CDS:1</fullName>
    </submittedName>
</protein>
<dbReference type="Proteomes" id="UP000789702">
    <property type="component" value="Unassembled WGS sequence"/>
</dbReference>
<reference evidence="1" key="1">
    <citation type="submission" date="2021-06" db="EMBL/GenBank/DDBJ databases">
        <authorList>
            <person name="Kallberg Y."/>
            <person name="Tangrot J."/>
            <person name="Rosling A."/>
        </authorList>
    </citation>
    <scope>NUCLEOTIDE SEQUENCE</scope>
    <source>
        <strain evidence="1">IL203A</strain>
    </source>
</reference>
<evidence type="ECO:0000313" key="2">
    <source>
        <dbReference type="Proteomes" id="UP000789702"/>
    </source>
</evidence>
<name>A0ACA9PH19_9GLOM</name>
<feature type="non-terminal residue" evidence="1">
    <location>
        <position position="1"/>
    </location>
</feature>
<proteinExistence type="predicted"/>
<comment type="caution">
    <text evidence="1">The sequence shown here is derived from an EMBL/GenBank/DDBJ whole genome shotgun (WGS) entry which is preliminary data.</text>
</comment>
<organism evidence="1 2">
    <name type="scientific">Dentiscutata heterogama</name>
    <dbReference type="NCBI Taxonomy" id="1316150"/>
    <lineage>
        <taxon>Eukaryota</taxon>
        <taxon>Fungi</taxon>
        <taxon>Fungi incertae sedis</taxon>
        <taxon>Mucoromycota</taxon>
        <taxon>Glomeromycotina</taxon>
        <taxon>Glomeromycetes</taxon>
        <taxon>Diversisporales</taxon>
        <taxon>Gigasporaceae</taxon>
        <taxon>Dentiscutata</taxon>
    </lineage>
</organism>
<keyword evidence="2" id="KW-1185">Reference proteome</keyword>
<sequence length="60" mass="6993">EQPDIDIVFETLNNSDYKEVTEIEPESNDDKKTIIDYSASNIESSDKKIFKDIENFEDFS</sequence>